<name>A0A1Q5P5D8_9BACI</name>
<gene>
    <name evidence="1" type="ORF">BLL40_03750</name>
</gene>
<comment type="caution">
    <text evidence="1">The sequence shown here is derived from an EMBL/GenBank/DDBJ whole genome shotgun (WGS) entry which is preliminary data.</text>
</comment>
<dbReference type="InterPro" id="IPR043128">
    <property type="entry name" value="Rev_trsase/Diguanyl_cyclase"/>
</dbReference>
<accession>A0A1Q5P5D8</accession>
<protein>
    <recommendedName>
        <fullName evidence="3">Transcriptional regulator</fullName>
    </recommendedName>
</protein>
<dbReference type="OrthoDB" id="4986073at2"/>
<evidence type="ECO:0008006" key="3">
    <source>
        <dbReference type="Google" id="ProtNLM"/>
    </source>
</evidence>
<dbReference type="RefSeq" id="WP_073710590.1">
    <property type="nucleotide sequence ID" value="NZ_MRWQ01000004.1"/>
</dbReference>
<dbReference type="STRING" id="1714354.BLL40_03750"/>
<dbReference type="Gene3D" id="3.30.70.270">
    <property type="match status" value="1"/>
</dbReference>
<dbReference type="AlphaFoldDB" id="A0A1Q5P5D8"/>
<reference evidence="1 2" key="1">
    <citation type="submission" date="2016-12" db="EMBL/GenBank/DDBJ databases">
        <title>Domibacillus sp. SAOS 44 whole genome sequencing.</title>
        <authorList>
            <person name="Verma A."/>
            <person name="Krishnamurthi S."/>
        </authorList>
    </citation>
    <scope>NUCLEOTIDE SEQUENCE [LARGE SCALE GENOMIC DNA]</scope>
    <source>
        <strain evidence="1 2">SAOS 44</strain>
    </source>
</reference>
<keyword evidence="2" id="KW-1185">Reference proteome</keyword>
<evidence type="ECO:0000313" key="1">
    <source>
        <dbReference type="EMBL" id="OKL37437.1"/>
    </source>
</evidence>
<dbReference type="EMBL" id="MRWQ01000004">
    <property type="protein sequence ID" value="OKL37437.1"/>
    <property type="molecule type" value="Genomic_DNA"/>
</dbReference>
<proteinExistence type="predicted"/>
<sequence>MYKVGIVGPARSVGIISHYAKEFESNLSFVGYSYNTVSETTDILEKHHSNVDFWLFSGYIPYKIAQKSKHFSKDRMEYIFITGDMFYRGALEISHEIGKLVKNVSIDVLDVPEESFFDEIVDLDKILNHVYIKRFTANTSIAEIIEHHVVYWNEQKIDSVITVYPTVEEKLKEMGIPVCLVSPHTQAIYHTLQLFSEKIQTFYYKETQTTALVVQIKNFDFIKMANQNGYGIHFLQLNMKKIILQICEKIDGYLIEESNGRFVIFSSRGIVERNINAIFEMIDRLSVETEQPVVVGIGHASTVYYAENYAHHAIQHLMEKGTQGMVVMREDGVITEIAQGSSQISYTSRVQDKALIERLNETSISGKMFGKIEAIMNELKVEAFSAKMLAKELNMTERNAQRIISELAKVELIEYCGEESRNSRGRPAKLYKLRE</sequence>
<organism evidence="1 2">
    <name type="scientific">Domibacillus mangrovi</name>
    <dbReference type="NCBI Taxonomy" id="1714354"/>
    <lineage>
        <taxon>Bacteria</taxon>
        <taxon>Bacillati</taxon>
        <taxon>Bacillota</taxon>
        <taxon>Bacilli</taxon>
        <taxon>Bacillales</taxon>
        <taxon>Bacillaceae</taxon>
        <taxon>Domibacillus</taxon>
    </lineage>
</organism>
<evidence type="ECO:0000313" key="2">
    <source>
        <dbReference type="Proteomes" id="UP000186524"/>
    </source>
</evidence>
<dbReference type="Proteomes" id="UP000186524">
    <property type="component" value="Unassembled WGS sequence"/>
</dbReference>